<feature type="compositionally biased region" description="Acidic residues" evidence="2">
    <location>
        <begin position="453"/>
        <end position="462"/>
    </location>
</feature>
<reference evidence="3" key="1">
    <citation type="submission" date="2019-10" db="EMBL/GenBank/DDBJ databases">
        <title>Conservation and host-specific expression of non-tandemly repeated heterogenous ribosome RNA gene in arbuscular mycorrhizal fungi.</title>
        <authorList>
            <person name="Maeda T."/>
            <person name="Kobayashi Y."/>
            <person name="Nakagawa T."/>
            <person name="Ezawa T."/>
            <person name="Yamaguchi K."/>
            <person name="Bino T."/>
            <person name="Nishimoto Y."/>
            <person name="Shigenobu S."/>
            <person name="Kawaguchi M."/>
        </authorList>
    </citation>
    <scope>NUCLEOTIDE SEQUENCE</scope>
    <source>
        <strain evidence="3">HR1</strain>
    </source>
</reference>
<name>A0A8H3QR74_9GLOM</name>
<accession>A0A8H3QR74</accession>
<evidence type="ECO:0000313" key="4">
    <source>
        <dbReference type="Proteomes" id="UP000615446"/>
    </source>
</evidence>
<gene>
    <name evidence="3" type="ORF">RCL2_001607100</name>
</gene>
<comment type="caution">
    <text evidence="3">The sequence shown here is derived from an EMBL/GenBank/DDBJ whole genome shotgun (WGS) entry which is preliminary data.</text>
</comment>
<proteinExistence type="predicted"/>
<feature type="region of interest" description="Disordered" evidence="2">
    <location>
        <begin position="441"/>
        <end position="481"/>
    </location>
</feature>
<evidence type="ECO:0000256" key="1">
    <source>
        <dbReference type="SAM" id="Coils"/>
    </source>
</evidence>
<keyword evidence="1" id="KW-0175">Coiled coil</keyword>
<evidence type="ECO:0000256" key="2">
    <source>
        <dbReference type="SAM" id="MobiDB-lite"/>
    </source>
</evidence>
<feature type="coiled-coil region" evidence="1">
    <location>
        <begin position="382"/>
        <end position="409"/>
    </location>
</feature>
<dbReference type="AlphaFoldDB" id="A0A8H3QR74"/>
<feature type="compositionally biased region" description="Basic and acidic residues" evidence="2">
    <location>
        <begin position="472"/>
        <end position="481"/>
    </location>
</feature>
<evidence type="ECO:0000313" key="3">
    <source>
        <dbReference type="EMBL" id="GES89163.1"/>
    </source>
</evidence>
<dbReference type="OrthoDB" id="2407389at2759"/>
<protein>
    <submittedName>
        <fullName evidence="3">Uncharacterized protein</fullName>
    </submittedName>
</protein>
<feature type="compositionally biased region" description="Polar residues" evidence="2">
    <location>
        <begin position="303"/>
        <end position="316"/>
    </location>
</feature>
<organism evidence="3 4">
    <name type="scientific">Rhizophagus clarus</name>
    <dbReference type="NCBI Taxonomy" id="94130"/>
    <lineage>
        <taxon>Eukaryota</taxon>
        <taxon>Fungi</taxon>
        <taxon>Fungi incertae sedis</taxon>
        <taxon>Mucoromycota</taxon>
        <taxon>Glomeromycotina</taxon>
        <taxon>Glomeromycetes</taxon>
        <taxon>Glomerales</taxon>
        <taxon>Glomeraceae</taxon>
        <taxon>Rhizophagus</taxon>
    </lineage>
</organism>
<feature type="region of interest" description="Disordered" evidence="2">
    <location>
        <begin position="303"/>
        <end position="327"/>
    </location>
</feature>
<dbReference type="EMBL" id="BLAL01000183">
    <property type="protein sequence ID" value="GES89163.1"/>
    <property type="molecule type" value="Genomic_DNA"/>
</dbReference>
<sequence>MAIIIELANAIDGFVDNPTTAREILADQIKRLIRSIRCKYNEAICDNEIIRRQNAEGVEQMVIADLHQLRANAQNQAQIFALQNNLPNQINMVGIPQPFFDWDDSIPDFLAKLRLYLQSQNVDLADNAGAPIIGKDQAIGYLRGCMRGRALEWFDEEITTKQNWELTNLLDNTGQANLVADEDWCIAGGHPTNIAINALNANAGTTVVVPGIRFGQAIWWLKTHFSTVEELEKAEDIGEHLTLNELAKKLYEIELRRIAKHKRDRIPDLLISQQASKDIYDSSPAQQKTENQTLIKKITELESQMAKQTHRSTPQTVEPIEPIRQLRDPSAFTKSEEGMRNYHIYEYLKNLGYISQKEMDHDYPVKPFQRSRPQRSNVSARIDRVKEGINETRDAINQLTNQFQKLNIRKCDTCEETGHSKSSYPKQITRSNFNRDYFKSLTPINFQNTPSDSDNDGDGYDEENNRWPGYDPPEKKTGTSK</sequence>
<dbReference type="Proteomes" id="UP000615446">
    <property type="component" value="Unassembled WGS sequence"/>
</dbReference>